<name>A0A5C5FW94_9BASI</name>
<evidence type="ECO:0000313" key="4">
    <source>
        <dbReference type="Proteomes" id="UP000311382"/>
    </source>
</evidence>
<sequence length="178" mass="19370">MDLLAMPRLSVPSHPFPRPYFVFFAGVEPFLTIIGAAKAVIWPAHFHSTLIPTSLAPPLVPKAAHAATVMAVRQLGNTYGLLALVAAVVLPTMRRTLADKPADLEACLRAYLGCLAFADVTHIALTLFDLGLEGAVHPFTHWNQLVWGNVGITTCLFVVRSLWFLGIGRSSARKDRTE</sequence>
<feature type="domain" description="DUF7704" evidence="2">
    <location>
        <begin position="17"/>
        <end position="168"/>
    </location>
</feature>
<evidence type="ECO:0000256" key="1">
    <source>
        <dbReference type="SAM" id="Phobius"/>
    </source>
</evidence>
<dbReference type="Pfam" id="PF24803">
    <property type="entry name" value="DUF7704"/>
    <property type="match status" value="1"/>
</dbReference>
<dbReference type="PANTHER" id="PTHR37019">
    <property type="entry name" value="CHROMOSOME 1, WHOLE GENOME SHOTGUN SEQUENCE"/>
    <property type="match status" value="1"/>
</dbReference>
<dbReference type="PANTHER" id="PTHR37019:SF2">
    <property type="entry name" value="EXPERA DOMAIN-CONTAINING PROTEIN"/>
    <property type="match status" value="1"/>
</dbReference>
<organism evidence="3 4">
    <name type="scientific">Rhodotorula diobovata</name>
    <dbReference type="NCBI Taxonomy" id="5288"/>
    <lineage>
        <taxon>Eukaryota</taxon>
        <taxon>Fungi</taxon>
        <taxon>Dikarya</taxon>
        <taxon>Basidiomycota</taxon>
        <taxon>Pucciniomycotina</taxon>
        <taxon>Microbotryomycetes</taxon>
        <taxon>Sporidiobolales</taxon>
        <taxon>Sporidiobolaceae</taxon>
        <taxon>Rhodotorula</taxon>
    </lineage>
</organism>
<dbReference type="EMBL" id="SOZI01000049">
    <property type="protein sequence ID" value="TNY21153.1"/>
    <property type="molecule type" value="Genomic_DNA"/>
</dbReference>
<dbReference type="Proteomes" id="UP000311382">
    <property type="component" value="Unassembled WGS sequence"/>
</dbReference>
<feature type="transmembrane region" description="Helical" evidence="1">
    <location>
        <begin position="20"/>
        <end position="44"/>
    </location>
</feature>
<evidence type="ECO:0000259" key="2">
    <source>
        <dbReference type="Pfam" id="PF24803"/>
    </source>
</evidence>
<keyword evidence="1" id="KW-0472">Membrane</keyword>
<reference evidence="3 4" key="1">
    <citation type="submission" date="2019-03" db="EMBL/GenBank/DDBJ databases">
        <title>Rhodosporidium diobovatum UCD-FST 08-225 genome sequencing, assembly, and annotation.</title>
        <authorList>
            <person name="Fakankun I.U."/>
            <person name="Fristensky B."/>
            <person name="Levin D.B."/>
        </authorList>
    </citation>
    <scope>NUCLEOTIDE SEQUENCE [LARGE SCALE GENOMIC DNA]</scope>
    <source>
        <strain evidence="3 4">UCD-FST 08-225</strain>
    </source>
</reference>
<feature type="transmembrane region" description="Helical" evidence="1">
    <location>
        <begin position="144"/>
        <end position="166"/>
    </location>
</feature>
<dbReference type="OrthoDB" id="2937326at2759"/>
<keyword evidence="1" id="KW-1133">Transmembrane helix</keyword>
<feature type="transmembrane region" description="Helical" evidence="1">
    <location>
        <begin position="64"/>
        <end position="90"/>
    </location>
</feature>
<dbReference type="AlphaFoldDB" id="A0A5C5FW94"/>
<proteinExistence type="predicted"/>
<keyword evidence="1" id="KW-0812">Transmembrane</keyword>
<dbReference type="STRING" id="5288.A0A5C5FW94"/>
<protein>
    <recommendedName>
        <fullName evidence="2">DUF7704 domain-containing protein</fullName>
    </recommendedName>
</protein>
<feature type="transmembrane region" description="Helical" evidence="1">
    <location>
        <begin position="110"/>
        <end position="132"/>
    </location>
</feature>
<keyword evidence="4" id="KW-1185">Reference proteome</keyword>
<gene>
    <name evidence="3" type="ORF">DMC30DRAFT_446386</name>
</gene>
<comment type="caution">
    <text evidence="3">The sequence shown here is derived from an EMBL/GenBank/DDBJ whole genome shotgun (WGS) entry which is preliminary data.</text>
</comment>
<dbReference type="InterPro" id="IPR056121">
    <property type="entry name" value="DUF7704"/>
</dbReference>
<accession>A0A5C5FW94</accession>
<evidence type="ECO:0000313" key="3">
    <source>
        <dbReference type="EMBL" id="TNY21153.1"/>
    </source>
</evidence>